<sequence length="44" mass="5285">MLLWFYKWITRGLPFSGQLQANDKAYRLEPICTQGLYYAEVFPR</sequence>
<dbReference type="AlphaFoldDB" id="A0A382IJZ5"/>
<evidence type="ECO:0000313" key="1">
    <source>
        <dbReference type="EMBL" id="SVB99572.1"/>
    </source>
</evidence>
<reference evidence="1" key="1">
    <citation type="submission" date="2018-05" db="EMBL/GenBank/DDBJ databases">
        <authorList>
            <person name="Lanie J.A."/>
            <person name="Ng W.-L."/>
            <person name="Kazmierczak K.M."/>
            <person name="Andrzejewski T.M."/>
            <person name="Davidsen T.M."/>
            <person name="Wayne K.J."/>
            <person name="Tettelin H."/>
            <person name="Glass J.I."/>
            <person name="Rusch D."/>
            <person name="Podicherti R."/>
            <person name="Tsui H.-C.T."/>
            <person name="Winkler M.E."/>
        </authorList>
    </citation>
    <scope>NUCLEOTIDE SEQUENCE</scope>
</reference>
<name>A0A382IJZ5_9ZZZZ</name>
<dbReference type="EMBL" id="UINC01067676">
    <property type="protein sequence ID" value="SVB99572.1"/>
    <property type="molecule type" value="Genomic_DNA"/>
</dbReference>
<protein>
    <submittedName>
        <fullName evidence="1">Uncharacterized protein</fullName>
    </submittedName>
</protein>
<gene>
    <name evidence="1" type="ORF">METZ01_LOCUS252426</name>
</gene>
<organism evidence="1">
    <name type="scientific">marine metagenome</name>
    <dbReference type="NCBI Taxonomy" id="408172"/>
    <lineage>
        <taxon>unclassified sequences</taxon>
        <taxon>metagenomes</taxon>
        <taxon>ecological metagenomes</taxon>
    </lineage>
</organism>
<accession>A0A382IJZ5</accession>
<proteinExistence type="predicted"/>